<reference evidence="1" key="1">
    <citation type="submission" date="2020-04" db="EMBL/GenBank/DDBJ databases">
        <authorList>
            <person name="Chiriac C."/>
            <person name="Salcher M."/>
            <person name="Ghai R."/>
            <person name="Kavagutti S V."/>
        </authorList>
    </citation>
    <scope>NUCLEOTIDE SEQUENCE</scope>
</reference>
<accession>A0A6J5LNW4</accession>
<organism evidence="1">
    <name type="scientific">uncultured Caudovirales phage</name>
    <dbReference type="NCBI Taxonomy" id="2100421"/>
    <lineage>
        <taxon>Viruses</taxon>
        <taxon>Duplodnaviria</taxon>
        <taxon>Heunggongvirae</taxon>
        <taxon>Uroviricota</taxon>
        <taxon>Caudoviricetes</taxon>
        <taxon>Peduoviridae</taxon>
        <taxon>Maltschvirus</taxon>
        <taxon>Maltschvirus maltsch</taxon>
    </lineage>
</organism>
<dbReference type="EMBL" id="LR796288">
    <property type="protein sequence ID" value="CAB4134606.1"/>
    <property type="molecule type" value="Genomic_DNA"/>
</dbReference>
<protein>
    <submittedName>
        <fullName evidence="1">Uncharacterized protein</fullName>
    </submittedName>
</protein>
<gene>
    <name evidence="1" type="ORF">UFOVP280_29</name>
</gene>
<name>A0A6J5LNW4_9CAUD</name>
<evidence type="ECO:0000313" key="1">
    <source>
        <dbReference type="EMBL" id="CAB4134606.1"/>
    </source>
</evidence>
<sequence length="91" mass="11005">MKLQWEKGVNHNKEAENMMRKAEKYKFTPVQMIEIFILNELNIELDQTKTLFLEMVFNHENNLMNEMYNKGVTKVFEELNEKMDELAEIFN</sequence>
<proteinExistence type="predicted"/>